<dbReference type="GO" id="GO:0006013">
    <property type="term" value="P:mannose metabolic process"/>
    <property type="evidence" value="ECO:0007669"/>
    <property type="project" value="InterPro"/>
</dbReference>
<dbReference type="EMBL" id="BDCO01000002">
    <property type="protein sequence ID" value="GAT32615.1"/>
    <property type="molecule type" value="Genomic_DNA"/>
</dbReference>
<keyword evidence="3" id="KW-1185">Reference proteome</keyword>
<feature type="domain" description="Glycoside hydrolase family 38 N-terminal" evidence="1">
    <location>
        <begin position="166"/>
        <end position="426"/>
    </location>
</feature>
<dbReference type="InterPro" id="IPR011330">
    <property type="entry name" value="Glyco_hydro/deAcase_b/a-brl"/>
</dbReference>
<comment type="caution">
    <text evidence="2">The sequence shown here is derived from an EMBL/GenBank/DDBJ whole genome shotgun (WGS) entry which is preliminary data.</text>
</comment>
<evidence type="ECO:0000313" key="3">
    <source>
        <dbReference type="Proteomes" id="UP000076023"/>
    </source>
</evidence>
<organism evidence="2 3">
    <name type="scientific">Terrimicrobium sacchariphilum</name>
    <dbReference type="NCBI Taxonomy" id="690879"/>
    <lineage>
        <taxon>Bacteria</taxon>
        <taxon>Pseudomonadati</taxon>
        <taxon>Verrucomicrobiota</taxon>
        <taxon>Terrimicrobiia</taxon>
        <taxon>Terrimicrobiales</taxon>
        <taxon>Terrimicrobiaceae</taxon>
        <taxon>Terrimicrobium</taxon>
    </lineage>
</organism>
<dbReference type="Gene3D" id="3.20.110.10">
    <property type="entry name" value="Glycoside hydrolase 38, N terminal domain"/>
    <property type="match status" value="1"/>
</dbReference>
<dbReference type="Pfam" id="PF01074">
    <property type="entry name" value="Glyco_hydro_38N"/>
    <property type="match status" value="1"/>
</dbReference>
<reference evidence="3" key="1">
    <citation type="journal article" date="2017" name="Genome Announc.">
        <title>Draft Genome Sequence of Terrimicrobium sacchariphilum NM-5T, a Facultative Anaerobic Soil Bacterium of the Class Spartobacteria.</title>
        <authorList>
            <person name="Qiu Y.L."/>
            <person name="Tourlousse D.M."/>
            <person name="Matsuura N."/>
            <person name="Ohashi A."/>
            <person name="Sekiguchi Y."/>
        </authorList>
    </citation>
    <scope>NUCLEOTIDE SEQUENCE [LARGE SCALE GENOMIC DNA]</scope>
    <source>
        <strain evidence="3">NM-5</strain>
    </source>
</reference>
<dbReference type="InParanoid" id="A0A146G493"/>
<accession>A0A146G493</accession>
<dbReference type="STRING" id="690879.TSACC_21014"/>
<dbReference type="RefSeq" id="WP_075078444.1">
    <property type="nucleotide sequence ID" value="NZ_BDCO01000002.1"/>
</dbReference>
<name>A0A146G493_TERSA</name>
<dbReference type="SUPFAM" id="SSF88713">
    <property type="entry name" value="Glycoside hydrolase/deacetylase"/>
    <property type="match status" value="1"/>
</dbReference>
<gene>
    <name evidence="2" type="ORF">TSACC_21014</name>
</gene>
<dbReference type="Proteomes" id="UP000076023">
    <property type="component" value="Unassembled WGS sequence"/>
</dbReference>
<keyword evidence="2" id="KW-0378">Hydrolase</keyword>
<evidence type="ECO:0000259" key="1">
    <source>
        <dbReference type="Pfam" id="PF01074"/>
    </source>
</evidence>
<dbReference type="GO" id="GO:0004559">
    <property type="term" value="F:alpha-mannosidase activity"/>
    <property type="evidence" value="ECO:0007669"/>
    <property type="project" value="InterPro"/>
</dbReference>
<protein>
    <submittedName>
        <fullName evidence="2">Glycosyl hydrolases family 38 N-terminal domain-containing protein</fullName>
    </submittedName>
</protein>
<dbReference type="OrthoDB" id="237949at2"/>
<sequence>MATNLDRPQHLETWIGHPHGLRLRRHPRQAEAMRFLDEFPMVIRFSEIIERSGLAPSAQPTLRVETLPAFRQSSVGLTVELRLEISLPGSGPEPRMAKITASTPEAEVQEFAVLRAGKRQVVTFPFPEFAEAVDMHVSVEIRDEGRVDTVARLVPEKKWTFHVAFQTHLDLGWTDRADRVIAALRKMTSVDAVDICREFGDRPEGQRFVWTCECSEALRYAWEGGDAAQRKALLECIDRELIQCCVLPFTFHTNLMSRRLLSRAIQRSFELRREIGAEHMLDLSVAQQNDVPGHNWVLPDLLAEAGVRRAVLGHNWLVKGCPLPPLFRWRGPDGGEVLALSTTCVDYGGASGLPADPRDLRGLSRNNPDGADIAGTALFRSITYGENCGPAFASRELGSITRWQDEFVWPRLKVGGPKDYFNHLETEIDYGSLPIVDREISDWWLDGPASMPTAMGKFRRAQRIFDLGASSPDLEEDLTLFAEHSFGLNAQLVKVKAAEAGWRIDEGFEEYIASWHDKEAYADDALAEARSLVEHSAASGSFSPEENVGSWEIASDERGLVRLTDPEGTTWVDASAEPDLPRFGSLIQKFLPRETGSWFHHDLPFAPNQGIHAARVISSDSDASALVVRQTLSSPAGAIDDISLRIENVGETGILRTELMIHGKEATAQSETLALALPLLVGKPVYSGDVGGRMLRVDTDQLPGGNRDAHAFGLGWMVEDGSKRLLVSSPDVFLWHFGGLWHGNFNRREMPRTGEVYAHLFNNAWQTNFRVWIEGEMSFVFYMKHLGQDEAPLPALEKMAGLWWDELPRKASGVKPAFRAPQTATV</sequence>
<dbReference type="InterPro" id="IPR027291">
    <property type="entry name" value="Glyco_hydro_38_N_sf"/>
</dbReference>
<dbReference type="InterPro" id="IPR000602">
    <property type="entry name" value="Glyco_hydro_38_N"/>
</dbReference>
<evidence type="ECO:0000313" key="2">
    <source>
        <dbReference type="EMBL" id="GAT32615.1"/>
    </source>
</evidence>
<proteinExistence type="predicted"/>
<dbReference type="AlphaFoldDB" id="A0A146G493"/>